<evidence type="ECO:0000259" key="4">
    <source>
        <dbReference type="PROSITE" id="PS50949"/>
    </source>
</evidence>
<dbReference type="EMBL" id="CP157940">
    <property type="protein sequence ID" value="XBS53428.1"/>
    <property type="molecule type" value="Genomic_DNA"/>
</dbReference>
<dbReference type="InterPro" id="IPR028978">
    <property type="entry name" value="Chorismate_lyase_/UTRA_dom_sf"/>
</dbReference>
<dbReference type="Gene3D" id="1.10.10.10">
    <property type="entry name" value="Winged helix-like DNA-binding domain superfamily/Winged helix DNA-binding domain"/>
    <property type="match status" value="1"/>
</dbReference>
<accession>A0AAU7PMC5</accession>
<evidence type="ECO:0000256" key="2">
    <source>
        <dbReference type="ARBA" id="ARBA00023125"/>
    </source>
</evidence>
<dbReference type="AlphaFoldDB" id="A0AAU7PMC5"/>
<dbReference type="SUPFAM" id="SSF46785">
    <property type="entry name" value="Winged helix' DNA-binding domain"/>
    <property type="match status" value="1"/>
</dbReference>
<keyword evidence="1" id="KW-0805">Transcription regulation</keyword>
<dbReference type="Pfam" id="PF00392">
    <property type="entry name" value="GntR"/>
    <property type="match status" value="1"/>
</dbReference>
<feature type="domain" description="HTH gntR-type" evidence="4">
    <location>
        <begin position="16"/>
        <end position="84"/>
    </location>
</feature>
<dbReference type="SMART" id="SM00866">
    <property type="entry name" value="UTRA"/>
    <property type="match status" value="1"/>
</dbReference>
<dbReference type="SUPFAM" id="SSF64288">
    <property type="entry name" value="Chorismate lyase-like"/>
    <property type="match status" value="1"/>
</dbReference>
<name>A0AAU7PMC5_9FIRM</name>
<sequence>MTEKSKEPKPRRIQKTDLKTQVEVELLHFIKQMDLSMNNKLPREEELSRMLGVSRITLRSVLDDLSAKGMIFRRHGRGTFINNSFFEMKASFNPVMHFVDMITNSGYKPRIEMIHHDIIKADRDVANHLEMAEGGLVLVCDKIFYADTQICAVTRDYIPFSYLNGVDMAELDNFVDSVFYFMYKATGKKLEWDKVELNAVYSKDVELLNGLLERFGIPPKAFLLLKGMNYDEDGTAAVYAWEYVDTTILKYSQIRKRLLHYEEI</sequence>
<dbReference type="GO" id="GO:0003700">
    <property type="term" value="F:DNA-binding transcription factor activity"/>
    <property type="evidence" value="ECO:0007669"/>
    <property type="project" value="InterPro"/>
</dbReference>
<reference evidence="5" key="1">
    <citation type="submission" date="2024-06" db="EMBL/GenBank/DDBJ databases">
        <title>Lacrimispora cavernae sp. nov., a novel anaerobe isolated from bat guano pile inside a cave.</title>
        <authorList>
            <person name="Miller S.L."/>
            <person name="Lu N."/>
            <person name="King J."/>
            <person name="Sankaranarayanan K."/>
            <person name="Lawson P.A."/>
        </authorList>
    </citation>
    <scope>NUCLEOTIDE SEQUENCE</scope>
    <source>
        <strain evidence="5">BS-2</strain>
    </source>
</reference>
<evidence type="ECO:0000256" key="3">
    <source>
        <dbReference type="ARBA" id="ARBA00023163"/>
    </source>
</evidence>
<evidence type="ECO:0000256" key="1">
    <source>
        <dbReference type="ARBA" id="ARBA00023015"/>
    </source>
</evidence>
<dbReference type="Gene3D" id="3.40.1410.10">
    <property type="entry name" value="Chorismate lyase-like"/>
    <property type="match status" value="1"/>
</dbReference>
<proteinExistence type="predicted"/>
<dbReference type="InterPro" id="IPR000524">
    <property type="entry name" value="Tscrpt_reg_HTH_GntR"/>
</dbReference>
<protein>
    <submittedName>
        <fullName evidence="5">GntR family transcriptional regulator</fullName>
    </submittedName>
</protein>
<dbReference type="InterPro" id="IPR011663">
    <property type="entry name" value="UTRA"/>
</dbReference>
<dbReference type="InterPro" id="IPR036388">
    <property type="entry name" value="WH-like_DNA-bd_sf"/>
</dbReference>
<dbReference type="SMART" id="SM00345">
    <property type="entry name" value="HTH_GNTR"/>
    <property type="match status" value="1"/>
</dbReference>
<keyword evidence="3" id="KW-0804">Transcription</keyword>
<gene>
    <name evidence="5" type="ORF">ABFV83_16630</name>
</gene>
<dbReference type="PANTHER" id="PTHR44846:SF17">
    <property type="entry name" value="GNTR-FAMILY TRANSCRIPTIONAL REGULATOR"/>
    <property type="match status" value="1"/>
</dbReference>
<evidence type="ECO:0000313" key="5">
    <source>
        <dbReference type="EMBL" id="XBS53428.1"/>
    </source>
</evidence>
<dbReference type="Pfam" id="PF07702">
    <property type="entry name" value="UTRA"/>
    <property type="match status" value="1"/>
</dbReference>
<dbReference type="PANTHER" id="PTHR44846">
    <property type="entry name" value="MANNOSYL-D-GLYCERATE TRANSPORT/METABOLISM SYSTEM REPRESSOR MNGR-RELATED"/>
    <property type="match status" value="1"/>
</dbReference>
<dbReference type="PROSITE" id="PS50949">
    <property type="entry name" value="HTH_GNTR"/>
    <property type="match status" value="1"/>
</dbReference>
<dbReference type="GO" id="GO:0003677">
    <property type="term" value="F:DNA binding"/>
    <property type="evidence" value="ECO:0007669"/>
    <property type="project" value="UniProtKB-KW"/>
</dbReference>
<dbReference type="InterPro" id="IPR036390">
    <property type="entry name" value="WH_DNA-bd_sf"/>
</dbReference>
<dbReference type="GO" id="GO:0045892">
    <property type="term" value="P:negative regulation of DNA-templated transcription"/>
    <property type="evidence" value="ECO:0007669"/>
    <property type="project" value="TreeGrafter"/>
</dbReference>
<dbReference type="InterPro" id="IPR050679">
    <property type="entry name" value="Bact_HTH_transcr_reg"/>
</dbReference>
<dbReference type="RefSeq" id="WP_349945414.1">
    <property type="nucleotide sequence ID" value="NZ_CP157940.1"/>
</dbReference>
<dbReference type="CDD" id="cd07377">
    <property type="entry name" value="WHTH_GntR"/>
    <property type="match status" value="1"/>
</dbReference>
<dbReference type="PRINTS" id="PR00035">
    <property type="entry name" value="HTHGNTR"/>
</dbReference>
<organism evidence="5">
    <name type="scientific">Lacrimispora sp. BS-2</name>
    <dbReference type="NCBI Taxonomy" id="3151850"/>
    <lineage>
        <taxon>Bacteria</taxon>
        <taxon>Bacillati</taxon>
        <taxon>Bacillota</taxon>
        <taxon>Clostridia</taxon>
        <taxon>Lachnospirales</taxon>
        <taxon>Lachnospiraceae</taxon>
        <taxon>Lacrimispora</taxon>
    </lineage>
</organism>
<keyword evidence="2" id="KW-0238">DNA-binding</keyword>